<organism evidence="8 9">
    <name type="scientific">Salmo trutta</name>
    <name type="common">Brown trout</name>
    <dbReference type="NCBI Taxonomy" id="8032"/>
    <lineage>
        <taxon>Eukaryota</taxon>
        <taxon>Metazoa</taxon>
        <taxon>Chordata</taxon>
        <taxon>Craniata</taxon>
        <taxon>Vertebrata</taxon>
        <taxon>Euteleostomi</taxon>
        <taxon>Actinopterygii</taxon>
        <taxon>Neopterygii</taxon>
        <taxon>Teleostei</taxon>
        <taxon>Protacanthopterygii</taxon>
        <taxon>Salmoniformes</taxon>
        <taxon>Salmonidae</taxon>
        <taxon>Salmoninae</taxon>
        <taxon>Salmo</taxon>
    </lineage>
</organism>
<proteinExistence type="predicted"/>
<dbReference type="GO" id="GO:0006891">
    <property type="term" value="P:intra-Golgi vesicle-mediated transport"/>
    <property type="evidence" value="ECO:0007669"/>
    <property type="project" value="TreeGrafter"/>
</dbReference>
<keyword evidence="3" id="KW-0333">Golgi apparatus</keyword>
<comment type="subcellular location">
    <subcellularLocation>
        <location evidence="1">Golgi apparatus</location>
    </subcellularLocation>
</comment>
<dbReference type="GeneTree" id="ENSGT00390000003873"/>
<evidence type="ECO:0000256" key="4">
    <source>
        <dbReference type="SAM" id="MobiDB-lite"/>
    </source>
</evidence>
<dbReference type="PANTHER" id="PTHR13251">
    <property type="entry name" value="EPILEPSY HOLOPROSENCEPHALY CANDIDATE 1/TMEM1"/>
    <property type="match status" value="1"/>
</dbReference>
<dbReference type="GO" id="GO:0005829">
    <property type="term" value="C:cytosol"/>
    <property type="evidence" value="ECO:0007669"/>
    <property type="project" value="GOC"/>
</dbReference>
<feature type="compositionally biased region" description="Polar residues" evidence="4">
    <location>
        <begin position="1164"/>
        <end position="1178"/>
    </location>
</feature>
<dbReference type="SUPFAM" id="SSF48452">
    <property type="entry name" value="TPR-like"/>
    <property type="match status" value="1"/>
</dbReference>
<name>A0A674BVH0_SALTR</name>
<evidence type="ECO:0000259" key="5">
    <source>
        <dbReference type="Pfam" id="PF12584"/>
    </source>
</evidence>
<feature type="domain" description="TRAPPC10 Ig-like" evidence="7">
    <location>
        <begin position="787"/>
        <end position="952"/>
    </location>
</feature>
<evidence type="ECO:0000313" key="8">
    <source>
        <dbReference type="Ensembl" id="ENSSTUP00000075384.1"/>
    </source>
</evidence>
<dbReference type="GO" id="GO:0034498">
    <property type="term" value="P:early endosome to Golgi transport"/>
    <property type="evidence" value="ECO:0007669"/>
    <property type="project" value="TreeGrafter"/>
</dbReference>
<keyword evidence="9" id="KW-1185">Reference proteome</keyword>
<accession>A0A674BVH0</accession>
<sequence>GSLVGDGVPPVISTFNHTGKGAGDQALFTSLYTPLAQQLPREPMEWRRSYGRAPKMIHLEANFVQFKEELLPKEGNKALLTFPFLHIYWTDCCDTEVYKASVRDNMMRWQGNLRLHGSADWVIVVVETSDAKKKNKTNILPRSSLVDKIRNDFCNKQNDRCVVLSDPLKDSSRSQESWSTFLLKLRTLLLMSFTQNLGRFEEDMRTLREKRNQPGWSFCDYFMVQEELAFVFEMLQQFEDALLQYDELDALFTQCVLNFGAGDGANWLGSFCSPVKSWTGLLLRRPIDMEKRDGIQRGQASLLELRSYLFCRQCTLLIFLQRPWEVTQRALELLHNCVQELCLLEVSMLEGALDCWVFLSCLEVLHRIEGCCDQAQLEANVSHTVGLWAYATDKLKSLGYMCGLVSEKGPLSLELNRTVDLLAGLGDENAETVHSLQSPYKKLKEALSSVEAFERHYLELSHAAVEMYRAIGRMRSARLVGKSLAEFYMRKGNPEQAESFLQNALRSYVSEGWSLPVTHTRKQMAECQKLLGKTENYLQTSALLAGDANLTNEERIHFCQEILTFANQSTGTQKVALSMSYFAQLKQLQFRPATATVHSGTALQVELCLRSLMPVAVPLEQLAASVHLNLEQGETIGNTRGPQRRPYPGTVLFPLGNSSAVHPSAAGPSLELEEIQDRSPSDPRTLNSTGMVCKNTHLVMRRHDSSPSPDTPNLVSPVPVVMDDGAKMLMSGDVTLLPGNNSIVFSSQELGTYTLRQLCATVGQVQFVLPHISPLVQYEVYSQEPQLTVEPLTDQLLAGLTQRAKVRLQTGHYTVKKEDALQLTKIDSMLILTSSSCPATIFNSTAGQNRKIQASFVLFIQSSDKVTCISLPPTPPYHTLEFQLEVLCAIPSDLIRPENQRLTNGEIRQRPRSYSHPDNHMTAINQRVLRTDMFMSIDCPWSIYSTPISLTFYIPFKAKHSLLSAGNSKQSVYCVWNVRWKENMPLCLQCVFSASFSSASEEVSAFKPYHYEFQLERVTTLYSVRAEIMPAAGQQNCHSGSLCGLEMSITRLAEPEDDGGTEEKGQTETEEVCSTKLMYEVADSSSSWVVYGRSSGLVSMPADANANYKVQVELMPLFAGHLPFPDIKVFKYLPPSANSASQPDTDSCVENDTLSLLDRPLDNQGDTASIRSQGSVHSVGSGEHQSRVLPMPCLEPFSPGQVFNHSQGCQVLVLPSTDDHVLEINAT</sequence>
<dbReference type="Pfam" id="PF12584">
    <property type="entry name" value="TRAPPC10"/>
    <property type="match status" value="1"/>
</dbReference>
<evidence type="ECO:0000259" key="6">
    <source>
        <dbReference type="Pfam" id="PF23036"/>
    </source>
</evidence>
<dbReference type="Pfam" id="PF23036">
    <property type="entry name" value="TRAPPC10_1st"/>
    <property type="match status" value="1"/>
</dbReference>
<reference evidence="8" key="2">
    <citation type="submission" date="2025-09" db="UniProtKB">
        <authorList>
            <consortium name="Ensembl"/>
        </authorList>
    </citation>
    <scope>IDENTIFICATION</scope>
</reference>
<dbReference type="InterPro" id="IPR056917">
    <property type="entry name" value="Ig_TRAPPC10"/>
</dbReference>
<feature type="domain" description="TRAPPC10/Trs130 N-terminal" evidence="6">
    <location>
        <begin position="22"/>
        <end position="326"/>
    </location>
</feature>
<dbReference type="InterPro" id="IPR022233">
    <property type="entry name" value="TRAPPC10/Trs130_C"/>
</dbReference>
<evidence type="ECO:0000256" key="1">
    <source>
        <dbReference type="ARBA" id="ARBA00004555"/>
    </source>
</evidence>
<dbReference type="Pfam" id="PF23604">
    <property type="entry name" value="Ig_TRAPPC10"/>
    <property type="match status" value="1"/>
</dbReference>
<feature type="domain" description="TRAPPC10/Trs130 C-terminal" evidence="5">
    <location>
        <begin position="987"/>
        <end position="1214"/>
    </location>
</feature>
<dbReference type="InterPro" id="IPR011990">
    <property type="entry name" value="TPR-like_helical_dom_sf"/>
</dbReference>
<evidence type="ECO:0000256" key="3">
    <source>
        <dbReference type="ARBA" id="ARBA00023034"/>
    </source>
</evidence>
<feature type="region of interest" description="Disordered" evidence="4">
    <location>
        <begin position="1162"/>
        <end position="1184"/>
    </location>
</feature>
<evidence type="ECO:0000259" key="7">
    <source>
        <dbReference type="Pfam" id="PF23604"/>
    </source>
</evidence>
<evidence type="ECO:0000313" key="9">
    <source>
        <dbReference type="Proteomes" id="UP000472277"/>
    </source>
</evidence>
<dbReference type="InterPro" id="IPR045126">
    <property type="entry name" value="TRAPPC10/Trs130"/>
</dbReference>
<reference evidence="8" key="1">
    <citation type="submission" date="2025-08" db="UniProtKB">
        <authorList>
            <consortium name="Ensembl"/>
        </authorList>
    </citation>
    <scope>IDENTIFICATION</scope>
</reference>
<dbReference type="Proteomes" id="UP000472277">
    <property type="component" value="Chromosome 20"/>
</dbReference>
<keyword evidence="2" id="KW-0813">Transport</keyword>
<dbReference type="AlphaFoldDB" id="A0A674BVH0"/>
<dbReference type="PANTHER" id="PTHR13251:SF3">
    <property type="entry name" value="TRAFFICKING PROTEIN PARTICLE COMPLEX SUBUNIT 10"/>
    <property type="match status" value="1"/>
</dbReference>
<dbReference type="GO" id="GO:1990071">
    <property type="term" value="C:TRAPPII protein complex"/>
    <property type="evidence" value="ECO:0007669"/>
    <property type="project" value="InterPro"/>
</dbReference>
<dbReference type="InterPro" id="IPR056913">
    <property type="entry name" value="TRAPPC10/Trs130_N"/>
</dbReference>
<dbReference type="Ensembl" id="ENSSTUT00000080142.1">
    <property type="protein sequence ID" value="ENSSTUP00000075384.1"/>
    <property type="gene ID" value="ENSSTUG00000031831.1"/>
</dbReference>
<gene>
    <name evidence="8" type="primary">TRAPPC10</name>
    <name evidence="8" type="synonym">LOC115155463</name>
</gene>
<protein>
    <submittedName>
        <fullName evidence="8">Trafficking protein particle complex subunit 10</fullName>
    </submittedName>
</protein>
<evidence type="ECO:0000256" key="2">
    <source>
        <dbReference type="ARBA" id="ARBA00022448"/>
    </source>
</evidence>